<dbReference type="Pfam" id="PF03190">
    <property type="entry name" value="Thioredox_DsbH"/>
    <property type="match status" value="1"/>
</dbReference>
<dbReference type="Gene3D" id="3.40.30.10">
    <property type="entry name" value="Glutaredoxin"/>
    <property type="match status" value="1"/>
</dbReference>
<dbReference type="GO" id="GO:0005975">
    <property type="term" value="P:carbohydrate metabolic process"/>
    <property type="evidence" value="ECO:0007669"/>
    <property type="project" value="InterPro"/>
</dbReference>
<evidence type="ECO:0000313" key="2">
    <source>
        <dbReference type="EMBL" id="MBI3538674.1"/>
    </source>
</evidence>
<dbReference type="PIRSF" id="PIRSF006402">
    <property type="entry name" value="UCP006402_thioredoxin"/>
    <property type="match status" value="1"/>
</dbReference>
<dbReference type="Gene3D" id="1.50.10.10">
    <property type="match status" value="1"/>
</dbReference>
<reference evidence="2" key="1">
    <citation type="submission" date="2020-07" db="EMBL/GenBank/DDBJ databases">
        <title>Huge and variable diversity of episymbiotic CPR bacteria and DPANN archaea in groundwater ecosystems.</title>
        <authorList>
            <person name="He C.Y."/>
            <person name="Keren R."/>
            <person name="Whittaker M."/>
            <person name="Farag I.F."/>
            <person name="Doudna J."/>
            <person name="Cate J.H.D."/>
            <person name="Banfield J.F."/>
        </authorList>
    </citation>
    <scope>NUCLEOTIDE SEQUENCE</scope>
    <source>
        <strain evidence="2">NC_groundwater_928_Pr1_S-0.2um_72_17</strain>
    </source>
</reference>
<evidence type="ECO:0000259" key="1">
    <source>
        <dbReference type="Pfam" id="PF03190"/>
    </source>
</evidence>
<comment type="caution">
    <text evidence="2">The sequence shown here is derived from an EMBL/GenBank/DDBJ whole genome shotgun (WGS) entry which is preliminary data.</text>
</comment>
<dbReference type="Proteomes" id="UP000807850">
    <property type="component" value="Unassembled WGS sequence"/>
</dbReference>
<dbReference type="AlphaFoldDB" id="A0A9D6QN65"/>
<dbReference type="InterPro" id="IPR004879">
    <property type="entry name" value="Ssp411-like_TRX"/>
</dbReference>
<dbReference type="EMBL" id="JACQAY010000008">
    <property type="protein sequence ID" value="MBI3538674.1"/>
    <property type="molecule type" value="Genomic_DNA"/>
</dbReference>
<feature type="non-terminal residue" evidence="2">
    <location>
        <position position="1"/>
    </location>
</feature>
<name>A0A9D6QN65_UNCEI</name>
<proteinExistence type="predicted"/>
<dbReference type="InterPro" id="IPR008928">
    <property type="entry name" value="6-hairpin_glycosidase_sf"/>
</dbReference>
<feature type="domain" description="Spermatogenesis-associated protein 20-like TRX" evidence="1">
    <location>
        <begin position="1"/>
        <end position="60"/>
    </location>
</feature>
<protein>
    <submittedName>
        <fullName evidence="2">Thioredoxin domain-containing protein</fullName>
    </submittedName>
</protein>
<gene>
    <name evidence="2" type="ORF">HY076_00155</name>
</gene>
<dbReference type="InterPro" id="IPR024705">
    <property type="entry name" value="Ssp411"/>
</dbReference>
<dbReference type="InterPro" id="IPR012341">
    <property type="entry name" value="6hp_glycosidase-like_sf"/>
</dbReference>
<dbReference type="SUPFAM" id="SSF48208">
    <property type="entry name" value="Six-hairpin glycosidases"/>
    <property type="match status" value="1"/>
</dbReference>
<evidence type="ECO:0000313" key="3">
    <source>
        <dbReference type="Proteomes" id="UP000807850"/>
    </source>
</evidence>
<dbReference type="PANTHER" id="PTHR42899:SF1">
    <property type="entry name" value="SPERMATOGENESIS-ASSOCIATED PROTEIN 20"/>
    <property type="match status" value="1"/>
</dbReference>
<sequence>WPLNMFVTPELKPFFGGTYFPRHEAFGRLGLMELLPRVHDAWNAHRAELTASGDRVITALAGLAAPDTGSVNRRRLFDAAFAYYSAAYDSAQGGFGSAPKFPTPANLSLLLRLALRDPRHGARMIAMVEGQLDAMRRGGIHDHVGGGFHRYSTDARWLVPHFEKMLYDQAQIATAYLDAYQVTGRAQYASTARDVLGYVDHDLSDAAGGFDAAEDADSEGEEGRFYLWTPAEIEAALPGDQAALFEYAYGVAAAGNVEGGRTVLSEVHAPGEVASRFRLTPQETARRLEQARAMLFAERSHRPRPRRDDKVVTAWNGLMISAFARGARVLDRPAYAARAARAAEFVWTHLRDPSTGALRRRWRDGEAAGAGQLADYADYALGLVDLYEATLDPRWLARAAQVVDAAIPRFLDAKDGGLFESPADDPAVAVRLKEEFDGAEVAGSSVAAYDLVLLGRLLDRGPWLARAGTLLDQYARRLATGPAAMPWMLMAMDLEQSVPRHVVVAGDPGRPCTRSMIRAFDGRFLPHDLVLLAAPGGDALARLAPFAAPLRPIGGHATAYVCVNYACRLPTTDERVFARALDEGRAPPAAPAAR</sequence>
<accession>A0A9D6QN65</accession>
<organism evidence="2 3">
    <name type="scientific">Eiseniibacteriota bacterium</name>
    <dbReference type="NCBI Taxonomy" id="2212470"/>
    <lineage>
        <taxon>Bacteria</taxon>
        <taxon>Candidatus Eiseniibacteriota</taxon>
    </lineage>
</organism>
<dbReference type="PANTHER" id="PTHR42899">
    <property type="entry name" value="SPERMATOGENESIS-ASSOCIATED PROTEIN 20"/>
    <property type="match status" value="1"/>
</dbReference>